<feature type="transmembrane region" description="Helical" evidence="2">
    <location>
        <begin position="782"/>
        <end position="798"/>
    </location>
</feature>
<comment type="caution">
    <text evidence="6">The sequence shown here is derived from an EMBL/GenBank/DDBJ whole genome shotgun (WGS) entry which is preliminary data.</text>
</comment>
<dbReference type="Pfam" id="PF00550">
    <property type="entry name" value="PP-binding"/>
    <property type="match status" value="1"/>
</dbReference>
<organism evidence="6 7">
    <name type="scientific">Sinomonas halotolerans</name>
    <dbReference type="NCBI Taxonomy" id="1644133"/>
    <lineage>
        <taxon>Bacteria</taxon>
        <taxon>Bacillati</taxon>
        <taxon>Actinomycetota</taxon>
        <taxon>Actinomycetes</taxon>
        <taxon>Micrococcales</taxon>
        <taxon>Micrococcaceae</taxon>
        <taxon>Sinomonas</taxon>
    </lineage>
</organism>
<keyword evidence="2" id="KW-1133">Transmembrane helix</keyword>
<feature type="transmembrane region" description="Helical" evidence="2">
    <location>
        <begin position="828"/>
        <end position="846"/>
    </location>
</feature>
<dbReference type="Proteomes" id="UP001422074">
    <property type="component" value="Unassembled WGS sequence"/>
</dbReference>
<dbReference type="InterPro" id="IPR009081">
    <property type="entry name" value="PP-bd_ACP"/>
</dbReference>
<name>A0ABU9WZ76_9MICC</name>
<dbReference type="InterPro" id="IPR036736">
    <property type="entry name" value="ACP-like_sf"/>
</dbReference>
<evidence type="ECO:0000313" key="6">
    <source>
        <dbReference type="EMBL" id="MEN2744494.1"/>
    </source>
</evidence>
<dbReference type="EMBL" id="JBDFRB010000005">
    <property type="protein sequence ID" value="MEN2744494.1"/>
    <property type="molecule type" value="Genomic_DNA"/>
</dbReference>
<feature type="region of interest" description="Disordered" evidence="1">
    <location>
        <begin position="587"/>
        <end position="606"/>
    </location>
</feature>
<feature type="transmembrane region" description="Helical" evidence="2">
    <location>
        <begin position="891"/>
        <end position="910"/>
    </location>
</feature>
<feature type="region of interest" description="Disordered" evidence="1">
    <location>
        <begin position="489"/>
        <end position="513"/>
    </location>
</feature>
<evidence type="ECO:0000256" key="2">
    <source>
        <dbReference type="SAM" id="Phobius"/>
    </source>
</evidence>
<feature type="domain" description="Carrier" evidence="4">
    <location>
        <begin position="517"/>
        <end position="559"/>
    </location>
</feature>
<feature type="transmembrane region" description="Helical" evidence="2">
    <location>
        <begin position="689"/>
        <end position="710"/>
    </location>
</feature>
<evidence type="ECO:0000259" key="5">
    <source>
        <dbReference type="Pfam" id="PF01757"/>
    </source>
</evidence>
<protein>
    <submittedName>
        <fullName evidence="6">AMP-binding protein</fullName>
    </submittedName>
</protein>
<dbReference type="Gene3D" id="3.40.50.12780">
    <property type="entry name" value="N-terminal domain of ligase-like"/>
    <property type="match status" value="1"/>
</dbReference>
<dbReference type="SUPFAM" id="SSF47336">
    <property type="entry name" value="ACP-like"/>
    <property type="match status" value="1"/>
</dbReference>
<dbReference type="Pfam" id="PF01757">
    <property type="entry name" value="Acyl_transf_3"/>
    <property type="match status" value="1"/>
</dbReference>
<dbReference type="Pfam" id="PF00501">
    <property type="entry name" value="AMP-binding"/>
    <property type="match status" value="1"/>
</dbReference>
<sequence>MTAQPDLAGVSFATGLARHGQSPAIITAGHTITYADLASRVDAVVRALGTTRRLVALEAANDVPSLVAYLAALAAGHPLLILPAGKPDAAEAIIAAWDPDVVVRTVPGPGPHSTIAAPVLEERRPGTRHDLHPDVALLVSTSGSTGSPKLVRLSAHSVEANAAAIAEYLCLRPEDRAATTLPLSYCYGLSVVNSHLTVGAALVLTDLSVVDPCFWELMRAQRATSFAAVPYTFDLLERVGFADMDLPHLRYITQAGGRLDPERVRGYAELGRTRGWDLFVMYGATEATARMAYLPPDLAAEHPTAIGVPIPGGSFRLEAVEGLEGPDGEPVRELVYSGPNVMLGYAETPADLALPRTVHELRTGDLARRTGPGLYEIVGRRSRFVKIVGLRVDLGQVERLLAEDGLVAAAAGTDGAGTGAGRLVVAVEAGSMAHDADWGLAAKDLAVRLGLPRSAVALVAVGEIPRLPNGKTDYQGVLAVAAEPRAGAAATGPRAAASGHDGGPEDPESHGGATTEDVARIFAGALEIDVVRPEDTFVSLGGDSLSYVAASLHLEAALGALPAGWHVMPVAELAAASSVASAGAAAGRAPEGRSAPGEAGPADGALPARGALRRRARTWWRRAAAPMETGIVLRAVAIVFIIATHIELFVWPGTAHVLFALAGFNFARFQLAGERMARLRGQARALMRIVVPSFALIALAFALTGEYSWHNLLFLNAVLGPEGWNATSRFWFVELLLYILVGVMALLALPWADRAQRRWPWAFPAALFGVSLLERYEVVPLVAHQGPVLWLFALGWAIAATRTHVQRLAVSLAAVLTVPEFFDNDYRNATILVGVLLLAWLSTLPVPRGLHRVVALLASASLYIYLSHWLVYPVVVDVGMSLGLPAGQGSAVAGAAVVVSLAAGLGYWAVATRAMASLERAGARRRRARAQAR</sequence>
<dbReference type="SUPFAM" id="SSF56801">
    <property type="entry name" value="Acetyl-CoA synthetase-like"/>
    <property type="match status" value="1"/>
</dbReference>
<evidence type="ECO:0000313" key="7">
    <source>
        <dbReference type="Proteomes" id="UP001422074"/>
    </source>
</evidence>
<keyword evidence="7" id="KW-1185">Reference proteome</keyword>
<feature type="domain" description="Acyltransferase 3" evidence="5">
    <location>
        <begin position="632"/>
        <end position="901"/>
    </location>
</feature>
<accession>A0ABU9WZ76</accession>
<feature type="transmembrane region" description="Helical" evidence="2">
    <location>
        <begin position="730"/>
        <end position="752"/>
    </location>
</feature>
<dbReference type="InterPro" id="IPR042099">
    <property type="entry name" value="ANL_N_sf"/>
</dbReference>
<evidence type="ECO:0000256" key="1">
    <source>
        <dbReference type="SAM" id="MobiDB-lite"/>
    </source>
</evidence>
<feature type="transmembrane region" description="Helical" evidence="2">
    <location>
        <begin position="649"/>
        <end position="668"/>
    </location>
</feature>
<evidence type="ECO:0000259" key="4">
    <source>
        <dbReference type="Pfam" id="PF00550"/>
    </source>
</evidence>
<proteinExistence type="predicted"/>
<dbReference type="Gene3D" id="1.10.1200.10">
    <property type="entry name" value="ACP-like"/>
    <property type="match status" value="1"/>
</dbReference>
<dbReference type="Gene3D" id="3.30.300.30">
    <property type="match status" value="1"/>
</dbReference>
<dbReference type="InterPro" id="IPR002656">
    <property type="entry name" value="Acyl_transf_3_dom"/>
</dbReference>
<feature type="transmembrane region" description="Helical" evidence="2">
    <location>
        <begin position="853"/>
        <end position="871"/>
    </location>
</feature>
<dbReference type="InterPro" id="IPR050237">
    <property type="entry name" value="ATP-dep_AMP-bd_enzyme"/>
</dbReference>
<evidence type="ECO:0000259" key="3">
    <source>
        <dbReference type="Pfam" id="PF00501"/>
    </source>
</evidence>
<keyword evidence="2" id="KW-0472">Membrane</keyword>
<dbReference type="PANTHER" id="PTHR43767">
    <property type="entry name" value="LONG-CHAIN-FATTY-ACID--COA LIGASE"/>
    <property type="match status" value="1"/>
</dbReference>
<dbReference type="InterPro" id="IPR000873">
    <property type="entry name" value="AMP-dep_synth/lig_dom"/>
</dbReference>
<feature type="domain" description="AMP-dependent synthetase/ligase" evidence="3">
    <location>
        <begin position="16"/>
        <end position="345"/>
    </location>
</feature>
<gene>
    <name evidence="6" type="ORF">ABCQ75_08060</name>
</gene>
<dbReference type="PANTHER" id="PTHR43767:SF1">
    <property type="entry name" value="NONRIBOSOMAL PEPTIDE SYNTHASE PES1 (EUROFUNG)-RELATED"/>
    <property type="match status" value="1"/>
</dbReference>
<keyword evidence="2" id="KW-0812">Transmembrane</keyword>
<dbReference type="InterPro" id="IPR045851">
    <property type="entry name" value="AMP-bd_C_sf"/>
</dbReference>
<reference evidence="6 7" key="1">
    <citation type="submission" date="2024-05" db="EMBL/GenBank/DDBJ databases">
        <title>Sinomonas sp. nov., isolated from a waste landfill.</title>
        <authorList>
            <person name="Zhao Y."/>
        </authorList>
    </citation>
    <scope>NUCLEOTIDE SEQUENCE [LARGE SCALE GENOMIC DNA]</scope>
    <source>
        <strain evidence="6 7">CCTCC AB2014300</strain>
    </source>
</reference>
<dbReference type="RefSeq" id="WP_345884550.1">
    <property type="nucleotide sequence ID" value="NZ_JBDFRB010000005.1"/>
</dbReference>